<gene>
    <name evidence="4" type="ORF">E6C60_2938</name>
</gene>
<sequence>MIKPNVVIIMADQLRYDLLGEHTPNINQIASESVVFNRAYCASPICVPARGAFFTGKYPNETGCLINGWEPLERQHGQVQEGIENLYTLMEEVWDSWHTGKQHLHTKDQFDLKPESQTKWESLERRYDQYLKEHGKRKPGGKKFTALIPEMVGGTTTKLRRYSIPTVGCYEEGFDYFYDGFITKCSLEALQNRDRTRPFLLNAMFLAPHPPLEIPDPWYSKFQNVELPYNVGRWSANQSPLQMYNLTGVLGSRYTREDWSEIWPVYTGLVSLLDDCVGTIIAELKRQNLYDNTLILFTSDHGEMLGSHGLWQKMCMYEESVRTPLFIKFPTSYQPGIKSSDALVSSVDVLPTLCEFLGLNTPDDLSGHSLMSIIEGHQADIREEVVIQYDGNGSRGNYQRCIVTKEFKLIVDLFKDELFIELYAAEDEQEQCNLAFNPQYRVILEQMLETLRKHMAETKDLLRIPENAFECFHAKYIMFQNSAITEI</sequence>
<keyword evidence="1" id="KW-0479">Metal-binding</keyword>
<dbReference type="Gene3D" id="3.40.720.10">
    <property type="entry name" value="Alkaline Phosphatase, subunit A"/>
    <property type="match status" value="1"/>
</dbReference>
<keyword evidence="5" id="KW-1185">Reference proteome</keyword>
<accession>A0A4P8XSL6</accession>
<evidence type="ECO:0000256" key="1">
    <source>
        <dbReference type="ARBA" id="ARBA00022723"/>
    </source>
</evidence>
<protein>
    <submittedName>
        <fullName evidence="4">Arylsulfatase</fullName>
    </submittedName>
</protein>
<dbReference type="PANTHER" id="PTHR45953:SF1">
    <property type="entry name" value="IDURONATE 2-SULFATASE"/>
    <property type="match status" value="1"/>
</dbReference>
<dbReference type="InterPro" id="IPR017850">
    <property type="entry name" value="Alkaline_phosphatase_core_sf"/>
</dbReference>
<evidence type="ECO:0000259" key="3">
    <source>
        <dbReference type="Pfam" id="PF00884"/>
    </source>
</evidence>
<dbReference type="GO" id="GO:0005737">
    <property type="term" value="C:cytoplasm"/>
    <property type="evidence" value="ECO:0007669"/>
    <property type="project" value="TreeGrafter"/>
</dbReference>
<dbReference type="RefSeq" id="WP_233281015.1">
    <property type="nucleotide sequence ID" value="NZ_CP040396.1"/>
</dbReference>
<evidence type="ECO:0000256" key="2">
    <source>
        <dbReference type="ARBA" id="ARBA00022801"/>
    </source>
</evidence>
<dbReference type="GO" id="GO:0008484">
    <property type="term" value="F:sulfuric ester hydrolase activity"/>
    <property type="evidence" value="ECO:0007669"/>
    <property type="project" value="TreeGrafter"/>
</dbReference>
<evidence type="ECO:0000313" key="4">
    <source>
        <dbReference type="EMBL" id="QCT03649.1"/>
    </source>
</evidence>
<dbReference type="Proteomes" id="UP000300879">
    <property type="component" value="Chromosome"/>
</dbReference>
<organism evidence="4 5">
    <name type="scientific">Paenibacillus algicola</name>
    <dbReference type="NCBI Taxonomy" id="2565926"/>
    <lineage>
        <taxon>Bacteria</taxon>
        <taxon>Bacillati</taxon>
        <taxon>Bacillota</taxon>
        <taxon>Bacilli</taxon>
        <taxon>Bacillales</taxon>
        <taxon>Paenibacillaceae</taxon>
        <taxon>Paenibacillus</taxon>
    </lineage>
</organism>
<dbReference type="AlphaFoldDB" id="A0A4P8XSL6"/>
<dbReference type="SUPFAM" id="SSF53649">
    <property type="entry name" value="Alkaline phosphatase-like"/>
    <property type="match status" value="1"/>
</dbReference>
<name>A0A4P8XSL6_9BACL</name>
<evidence type="ECO:0000313" key="5">
    <source>
        <dbReference type="Proteomes" id="UP000300879"/>
    </source>
</evidence>
<feature type="domain" description="Sulfatase N-terminal" evidence="3">
    <location>
        <begin position="4"/>
        <end position="358"/>
    </location>
</feature>
<dbReference type="PANTHER" id="PTHR45953">
    <property type="entry name" value="IDURONATE 2-SULFATASE"/>
    <property type="match status" value="1"/>
</dbReference>
<dbReference type="GO" id="GO:0046872">
    <property type="term" value="F:metal ion binding"/>
    <property type="evidence" value="ECO:0007669"/>
    <property type="project" value="UniProtKB-KW"/>
</dbReference>
<proteinExistence type="predicted"/>
<dbReference type="KEGG" id="palo:E6C60_2938"/>
<dbReference type="Pfam" id="PF00884">
    <property type="entry name" value="Sulfatase"/>
    <property type="match status" value="1"/>
</dbReference>
<keyword evidence="2" id="KW-0378">Hydrolase</keyword>
<dbReference type="InterPro" id="IPR000917">
    <property type="entry name" value="Sulfatase_N"/>
</dbReference>
<dbReference type="EMBL" id="CP040396">
    <property type="protein sequence ID" value="QCT03649.1"/>
    <property type="molecule type" value="Genomic_DNA"/>
</dbReference>
<reference evidence="4 5" key="1">
    <citation type="submission" date="2019-05" db="EMBL/GenBank/DDBJ databases">
        <authorList>
            <person name="Chen C."/>
        </authorList>
    </citation>
    <scope>NUCLEOTIDE SEQUENCE [LARGE SCALE GENOMIC DNA]</scope>
    <source>
        <strain evidence="4 5">HB172198</strain>
    </source>
</reference>